<proteinExistence type="predicted"/>
<evidence type="ECO:0000313" key="2">
    <source>
        <dbReference type="EMBL" id="KAF4658060.1"/>
    </source>
</evidence>
<feature type="signal peptide" evidence="1">
    <location>
        <begin position="1"/>
        <end position="25"/>
    </location>
</feature>
<comment type="caution">
    <text evidence="2">The sequence shown here is derived from an EMBL/GenBank/DDBJ whole genome shotgun (WGS) entry which is preliminary data.</text>
</comment>
<sequence length="99" mass="11159">MPNFSNLNRLLSMVVLLCMLWSIECQTGSYSGYTDKKQQCIQVDWHYEPMQVMAVGLTIHCGDSLVGSPELEVIKLFPNYPYTVSKASEEDRAGFAYGL</sequence>
<gene>
    <name evidence="2" type="ORF">FOL47_008197</name>
</gene>
<dbReference type="AlphaFoldDB" id="A0A7J6LGC8"/>
<keyword evidence="3" id="KW-1185">Reference proteome</keyword>
<reference evidence="2 3" key="1">
    <citation type="submission" date="2020-04" db="EMBL/GenBank/DDBJ databases">
        <title>Perkinsus chesapeaki whole genome sequence.</title>
        <authorList>
            <person name="Bogema D.R."/>
        </authorList>
    </citation>
    <scope>NUCLEOTIDE SEQUENCE [LARGE SCALE GENOMIC DNA]</scope>
    <source>
        <strain evidence="2">ATCC PRA-425</strain>
    </source>
</reference>
<name>A0A7J6LGC8_PERCH</name>
<feature type="chain" id="PRO_5029628332" evidence="1">
    <location>
        <begin position="26"/>
        <end position="99"/>
    </location>
</feature>
<dbReference type="Proteomes" id="UP000591131">
    <property type="component" value="Unassembled WGS sequence"/>
</dbReference>
<accession>A0A7J6LGC8</accession>
<evidence type="ECO:0000313" key="3">
    <source>
        <dbReference type="Proteomes" id="UP000591131"/>
    </source>
</evidence>
<evidence type="ECO:0000256" key="1">
    <source>
        <dbReference type="SAM" id="SignalP"/>
    </source>
</evidence>
<protein>
    <submittedName>
        <fullName evidence="2">Uncharacterized protein</fullName>
    </submittedName>
</protein>
<dbReference type="EMBL" id="JAAPAO010000511">
    <property type="protein sequence ID" value="KAF4658060.1"/>
    <property type="molecule type" value="Genomic_DNA"/>
</dbReference>
<keyword evidence="1" id="KW-0732">Signal</keyword>
<organism evidence="2 3">
    <name type="scientific">Perkinsus chesapeaki</name>
    <name type="common">Clam parasite</name>
    <name type="synonym">Perkinsus andrewsi</name>
    <dbReference type="NCBI Taxonomy" id="330153"/>
    <lineage>
        <taxon>Eukaryota</taxon>
        <taxon>Sar</taxon>
        <taxon>Alveolata</taxon>
        <taxon>Perkinsozoa</taxon>
        <taxon>Perkinsea</taxon>
        <taxon>Perkinsida</taxon>
        <taxon>Perkinsidae</taxon>
        <taxon>Perkinsus</taxon>
    </lineage>
</organism>